<evidence type="ECO:0000256" key="10">
    <source>
        <dbReference type="SAM" id="MobiDB-lite"/>
    </source>
</evidence>
<feature type="transmembrane region" description="Helical" evidence="11">
    <location>
        <begin position="192"/>
        <end position="210"/>
    </location>
</feature>
<proteinExistence type="inferred from homology"/>
<feature type="compositionally biased region" description="Polar residues" evidence="10">
    <location>
        <begin position="1"/>
        <end position="14"/>
    </location>
</feature>
<feature type="transmembrane region" description="Helical" evidence="11">
    <location>
        <begin position="557"/>
        <end position="578"/>
    </location>
</feature>
<protein>
    <recommendedName>
        <fullName evidence="3">dolichol kinase</fullName>
        <ecNumber evidence="3">2.7.1.108</ecNumber>
    </recommendedName>
</protein>
<feature type="transmembrane region" description="Helical" evidence="11">
    <location>
        <begin position="650"/>
        <end position="671"/>
    </location>
</feature>
<evidence type="ECO:0000256" key="6">
    <source>
        <dbReference type="ARBA" id="ARBA00022777"/>
    </source>
</evidence>
<keyword evidence="4" id="KW-0808">Transferase</keyword>
<dbReference type="EC" id="2.7.1.108" evidence="3"/>
<feature type="transmembrane region" description="Helical" evidence="11">
    <location>
        <begin position="748"/>
        <end position="768"/>
    </location>
</feature>
<keyword evidence="7" id="KW-0256">Endoplasmic reticulum</keyword>
<keyword evidence="5 11" id="KW-0812">Transmembrane</keyword>
<comment type="subcellular location">
    <subcellularLocation>
        <location evidence="1">Endoplasmic reticulum membrane</location>
        <topology evidence="1">Multi-pass membrane protein</topology>
    </subcellularLocation>
</comment>
<accession>A0A178Z8A4</accession>
<dbReference type="GO" id="GO:0004168">
    <property type="term" value="F:dolichol kinase activity"/>
    <property type="evidence" value="ECO:0007669"/>
    <property type="project" value="UniProtKB-EC"/>
</dbReference>
<feature type="transmembrane region" description="Helical" evidence="11">
    <location>
        <begin position="828"/>
        <end position="845"/>
    </location>
</feature>
<dbReference type="InterPro" id="IPR032974">
    <property type="entry name" value="Polypren_kinase"/>
</dbReference>
<evidence type="ECO:0000256" key="8">
    <source>
        <dbReference type="ARBA" id="ARBA00022989"/>
    </source>
</evidence>
<evidence type="ECO:0000256" key="1">
    <source>
        <dbReference type="ARBA" id="ARBA00004477"/>
    </source>
</evidence>
<keyword evidence="8 11" id="KW-1133">Transmembrane helix</keyword>
<dbReference type="Proteomes" id="UP000078343">
    <property type="component" value="Unassembled WGS sequence"/>
</dbReference>
<dbReference type="PANTHER" id="PTHR13205">
    <property type="entry name" value="TRANSMEMBRANE PROTEIN 15-RELATED"/>
    <property type="match status" value="1"/>
</dbReference>
<feature type="transmembrane region" description="Helical" evidence="11">
    <location>
        <begin position="683"/>
        <end position="716"/>
    </location>
</feature>
<keyword evidence="9 11" id="KW-0472">Membrane</keyword>
<evidence type="ECO:0000313" key="13">
    <source>
        <dbReference type="Proteomes" id="UP000078343"/>
    </source>
</evidence>
<dbReference type="AlphaFoldDB" id="A0A178Z8A4"/>
<feature type="transmembrane region" description="Helical" evidence="11">
    <location>
        <begin position="162"/>
        <end position="180"/>
    </location>
</feature>
<keyword evidence="13" id="KW-1185">Reference proteome</keyword>
<evidence type="ECO:0000256" key="3">
    <source>
        <dbReference type="ARBA" id="ARBA00012132"/>
    </source>
</evidence>
<dbReference type="GeneID" id="30014354"/>
<dbReference type="OrthoDB" id="377083at2759"/>
<feature type="transmembrane region" description="Helical" evidence="11">
    <location>
        <begin position="590"/>
        <end position="608"/>
    </location>
</feature>
<dbReference type="RefSeq" id="XP_018689401.1">
    <property type="nucleotide sequence ID" value="XM_018841692.1"/>
</dbReference>
<gene>
    <name evidence="12" type="ORF">AYL99_10186</name>
</gene>
<feature type="transmembrane region" description="Helical" evidence="11">
    <location>
        <begin position="788"/>
        <end position="807"/>
    </location>
</feature>
<dbReference type="PANTHER" id="PTHR13205:SF15">
    <property type="entry name" value="DOLICHOL KINASE"/>
    <property type="match status" value="1"/>
</dbReference>
<dbReference type="GO" id="GO:0043048">
    <property type="term" value="P:dolichyl monophosphate biosynthetic process"/>
    <property type="evidence" value="ECO:0007669"/>
    <property type="project" value="TreeGrafter"/>
</dbReference>
<feature type="region of interest" description="Disordered" evidence="10">
    <location>
        <begin position="45"/>
        <end position="147"/>
    </location>
</feature>
<evidence type="ECO:0000256" key="9">
    <source>
        <dbReference type="ARBA" id="ARBA00023136"/>
    </source>
</evidence>
<dbReference type="STRING" id="1367422.A0A178Z8A4"/>
<evidence type="ECO:0000256" key="4">
    <source>
        <dbReference type="ARBA" id="ARBA00022679"/>
    </source>
</evidence>
<evidence type="ECO:0000313" key="12">
    <source>
        <dbReference type="EMBL" id="OAP56034.1"/>
    </source>
</evidence>
<sequence>MTPQQRTRNASGRSTSREIHGQHDLTLSRTPRPYLLRAESLRPAYIQRPDSGSDLVSNGYIPSPKPSRSESSESGTEADDEKGPFLKGLPAPPLRLHKGLRGTSPANLTPAHSPLPTPPAFVEGEGPRFFDSAQKQPGKKPQRTKEQLRDYEAYKTRKRREIVRRCTETSLLCGIGVVVWNSRWGSTGLKDWLNEVTTFLLIPPCVYLLYPLRLAMRALAARKSVAQAFRLGFHIPSRFDPGPLLYPVTLPLMVAISLFHQSVTFLPAAIICGLSSIPPMITTTPRIPAIGEHLHWLLSIVPLHTSKYRLSPASLPKPLSLKLDPGCPLTREDLVVLFPLHQALISVLGYLTTSSLDISELHLLSSALINLYIFARTPQAEILKAMIWLGGLSIFISCKNVLMWEVALARVPTWKLLRSRRPGGFISKFDQYICNFLVRSRLQRVQADSSDTEDERHPTNSIPRLRPRLKLQLNGRAFTATDSTQEPVSAFDIAPSKVTSLDNAAFSAPLRRNTFTGFDQIRRKQQAPSARKVKQAPTGPSAAFLTFSVTQARVRKYAYAAIAYMFVIVTILGPVRLYVGKRALSNHEPVGWALGYLFGNLSIFRLWVVSNNLERWICLPARETDHVLPFKDGVAEYVRQYVLGPATTRLVICAYCIVVLMTGIGAVLRLTSVVEVDTRRKVFHGIMVAMLLPTIFVDPCFIAMALSLILAIFLLLDLFRASQLPPISKPLTVFLAPYVDGRDHRGPVIVSHIFLLIGCAIPLWLSLAAAPRVGPDPWVGWDTTLRDLSMVSGVICVGMGDAAASLIGRRYGKTKWYWIGGKSLEGSFAFASAVTCGLSASWLWLRLGGWASWHDSDPFMLVLGKCVVAGTGASLLESTLTAANDNVVVPVGLWLLVRGLDI</sequence>
<organism evidence="12 13">
    <name type="scientific">Fonsecaea erecta</name>
    <dbReference type="NCBI Taxonomy" id="1367422"/>
    <lineage>
        <taxon>Eukaryota</taxon>
        <taxon>Fungi</taxon>
        <taxon>Dikarya</taxon>
        <taxon>Ascomycota</taxon>
        <taxon>Pezizomycotina</taxon>
        <taxon>Eurotiomycetes</taxon>
        <taxon>Chaetothyriomycetidae</taxon>
        <taxon>Chaetothyriales</taxon>
        <taxon>Herpotrichiellaceae</taxon>
        <taxon>Fonsecaea</taxon>
    </lineage>
</organism>
<comment type="caution">
    <text evidence="12">The sequence shown here is derived from an EMBL/GenBank/DDBJ whole genome shotgun (WGS) entry which is preliminary data.</text>
</comment>
<dbReference type="EMBL" id="LVYI01000010">
    <property type="protein sequence ID" value="OAP56034.1"/>
    <property type="molecule type" value="Genomic_DNA"/>
</dbReference>
<feature type="region of interest" description="Disordered" evidence="10">
    <location>
        <begin position="1"/>
        <end position="33"/>
    </location>
</feature>
<evidence type="ECO:0000256" key="7">
    <source>
        <dbReference type="ARBA" id="ARBA00022824"/>
    </source>
</evidence>
<keyword evidence="6" id="KW-0418">Kinase</keyword>
<comment type="similarity">
    <text evidence="2">Belongs to the polyprenol kinase family.</text>
</comment>
<name>A0A178Z8A4_9EURO</name>
<dbReference type="GO" id="GO:0005789">
    <property type="term" value="C:endoplasmic reticulum membrane"/>
    <property type="evidence" value="ECO:0007669"/>
    <property type="project" value="UniProtKB-SubCell"/>
</dbReference>
<reference evidence="12 13" key="1">
    <citation type="submission" date="2016-04" db="EMBL/GenBank/DDBJ databases">
        <title>Draft genome of Fonsecaea erecta CBS 125763.</title>
        <authorList>
            <person name="Weiss V.A."/>
            <person name="Vicente V.A."/>
            <person name="Raittz R.T."/>
            <person name="Moreno L.F."/>
            <person name="De Souza E.M."/>
            <person name="Pedrosa F.O."/>
            <person name="Steffens M.B."/>
            <person name="Faoro H."/>
            <person name="Tadra-Sfeir M.Z."/>
            <person name="Najafzadeh M.J."/>
            <person name="Felipe M.S."/>
            <person name="Teixeira M."/>
            <person name="Sun J."/>
            <person name="Xi L."/>
            <person name="Gomes R."/>
            <person name="De Azevedo C.M."/>
            <person name="Salgado C.G."/>
            <person name="Da Silva M.B."/>
            <person name="Nascimento M.F."/>
            <person name="Queiroz-Telles F."/>
            <person name="Attili D.S."/>
            <person name="Gorbushina A."/>
        </authorList>
    </citation>
    <scope>NUCLEOTIDE SEQUENCE [LARGE SCALE GENOMIC DNA]</scope>
    <source>
        <strain evidence="12 13">CBS 125763</strain>
    </source>
</reference>
<evidence type="ECO:0000256" key="5">
    <source>
        <dbReference type="ARBA" id="ARBA00022692"/>
    </source>
</evidence>
<evidence type="ECO:0000256" key="11">
    <source>
        <dbReference type="SAM" id="Phobius"/>
    </source>
</evidence>
<evidence type="ECO:0000256" key="2">
    <source>
        <dbReference type="ARBA" id="ARBA00010794"/>
    </source>
</evidence>